<proteinExistence type="predicted"/>
<feature type="transmembrane region" description="Helical" evidence="1">
    <location>
        <begin position="31"/>
        <end position="49"/>
    </location>
</feature>
<keyword evidence="1" id="KW-1133">Transmembrane helix</keyword>
<dbReference type="EMBL" id="JQBS01000035">
    <property type="protein sequence ID" value="KRN54836.1"/>
    <property type="molecule type" value="Genomic_DNA"/>
</dbReference>
<dbReference type="AlphaFoldDB" id="A0A0R2HY68"/>
<dbReference type="Proteomes" id="UP000051658">
    <property type="component" value="Unassembled WGS sequence"/>
</dbReference>
<sequence>MIGIQIFATIAILIGGFYIKSQISYIDVNMAVFVIKALAQGIISVVVLCKEKEEPSMGKAMLALILAVSIGFVRFSIMLSSGLYVSYGLSGIALVITAIVLIVYQAKYDGLKG</sequence>
<organism evidence="2 3">
    <name type="scientific">Carnobacterium divergens DSM 20623</name>
    <dbReference type="NCBI Taxonomy" id="1449336"/>
    <lineage>
        <taxon>Bacteria</taxon>
        <taxon>Bacillati</taxon>
        <taxon>Bacillota</taxon>
        <taxon>Bacilli</taxon>
        <taxon>Lactobacillales</taxon>
        <taxon>Carnobacteriaceae</taxon>
        <taxon>Carnobacterium</taxon>
    </lineage>
</organism>
<evidence type="ECO:0000256" key="1">
    <source>
        <dbReference type="SAM" id="Phobius"/>
    </source>
</evidence>
<accession>A0A0R2HY68</accession>
<evidence type="ECO:0000313" key="2">
    <source>
        <dbReference type="EMBL" id="KRN54836.1"/>
    </source>
</evidence>
<gene>
    <name evidence="2" type="ORF">IV74_GL002427</name>
</gene>
<reference evidence="2 3" key="1">
    <citation type="journal article" date="2015" name="Genome Announc.">
        <title>Expanding the biotechnology potential of lactobacilli through comparative genomics of 213 strains and associated genera.</title>
        <authorList>
            <person name="Sun Z."/>
            <person name="Harris H.M."/>
            <person name="McCann A."/>
            <person name="Guo C."/>
            <person name="Argimon S."/>
            <person name="Zhang W."/>
            <person name="Yang X."/>
            <person name="Jeffery I.B."/>
            <person name="Cooney J.C."/>
            <person name="Kagawa T.F."/>
            <person name="Liu W."/>
            <person name="Song Y."/>
            <person name="Salvetti E."/>
            <person name="Wrobel A."/>
            <person name="Rasinkangas P."/>
            <person name="Parkhill J."/>
            <person name="Rea M.C."/>
            <person name="O'Sullivan O."/>
            <person name="Ritari J."/>
            <person name="Douillard F.P."/>
            <person name="Paul Ross R."/>
            <person name="Yang R."/>
            <person name="Briner A.E."/>
            <person name="Felis G.E."/>
            <person name="de Vos W.M."/>
            <person name="Barrangou R."/>
            <person name="Klaenhammer T.R."/>
            <person name="Caufield P.W."/>
            <person name="Cui Y."/>
            <person name="Zhang H."/>
            <person name="O'Toole P.W."/>
        </authorList>
    </citation>
    <scope>NUCLEOTIDE SEQUENCE [LARGE SCALE GENOMIC DNA]</scope>
    <source>
        <strain evidence="2 3">DSM 20623</strain>
    </source>
</reference>
<feature type="transmembrane region" description="Helical" evidence="1">
    <location>
        <begin position="85"/>
        <end position="104"/>
    </location>
</feature>
<feature type="transmembrane region" description="Helical" evidence="1">
    <location>
        <begin position="7"/>
        <end position="25"/>
    </location>
</feature>
<keyword evidence="3" id="KW-1185">Reference proteome</keyword>
<evidence type="ECO:0000313" key="3">
    <source>
        <dbReference type="Proteomes" id="UP000051658"/>
    </source>
</evidence>
<keyword evidence="1" id="KW-0812">Transmembrane</keyword>
<keyword evidence="1" id="KW-0472">Membrane</keyword>
<protein>
    <submittedName>
        <fullName evidence="2">Uncharacterized protein</fullName>
    </submittedName>
</protein>
<comment type="caution">
    <text evidence="2">The sequence shown here is derived from an EMBL/GenBank/DDBJ whole genome shotgun (WGS) entry which is preliminary data.</text>
</comment>
<feature type="transmembrane region" description="Helical" evidence="1">
    <location>
        <begin position="61"/>
        <end position="79"/>
    </location>
</feature>
<name>A0A0R2HY68_CARDV</name>
<dbReference type="PATRIC" id="fig|1449336.4.peg.2465"/>